<dbReference type="Gene3D" id="3.40.50.1380">
    <property type="entry name" value="Methylglyoxal synthase-like domain"/>
    <property type="match status" value="1"/>
</dbReference>
<feature type="binding site" evidence="1">
    <location>
        <position position="8"/>
    </location>
    <ligand>
        <name>substrate</name>
    </ligand>
</feature>
<gene>
    <name evidence="1" type="primary">mgsA</name>
    <name evidence="4" type="ORF">ThesuDRAFT_01509</name>
</gene>
<keyword evidence="1" id="KW-0456">Lyase</keyword>
<dbReference type="GO" id="GO:0019242">
    <property type="term" value="P:methylglyoxal biosynthetic process"/>
    <property type="evidence" value="ECO:0007669"/>
    <property type="project" value="UniProtKB-UniRule"/>
</dbReference>
<dbReference type="SMART" id="SM00851">
    <property type="entry name" value="MGS"/>
    <property type="match status" value="1"/>
</dbReference>
<proteinExistence type="inferred from homology"/>
<dbReference type="PANTHER" id="PTHR30492:SF0">
    <property type="entry name" value="METHYLGLYOXAL SYNTHASE"/>
    <property type="match status" value="1"/>
</dbReference>
<feature type="domain" description="MGS-like" evidence="3">
    <location>
        <begin position="1"/>
        <end position="141"/>
    </location>
</feature>
<feature type="binding site" evidence="1">
    <location>
        <position position="87"/>
    </location>
    <ligand>
        <name>substrate</name>
    </ligand>
</feature>
<evidence type="ECO:0000256" key="2">
    <source>
        <dbReference type="PIRSR" id="PIRSR006614-1"/>
    </source>
</evidence>
<reference evidence="4" key="2">
    <citation type="submission" date="2012-10" db="EMBL/GenBank/DDBJ databases">
        <title>Improved high-quality draft of Thermaerobacter subterraneus C21, DSM 13965.</title>
        <authorList>
            <consortium name="DOE Joint Genome Institute"/>
            <person name="Eisen J."/>
            <person name="Huntemann M."/>
            <person name="Wei C.-L."/>
            <person name="Han J."/>
            <person name="Detter J.C."/>
            <person name="Han C."/>
            <person name="Tapia R."/>
            <person name="Chen A."/>
            <person name="Kyrpides N."/>
            <person name="Mavromatis K."/>
            <person name="Markowitz V."/>
            <person name="Szeto E."/>
            <person name="Ivanova N."/>
            <person name="Mikhailova N."/>
            <person name="Ovchinnikova G."/>
            <person name="Pagani I."/>
            <person name="Pati A."/>
            <person name="Goodwin L."/>
            <person name="Nordberg H.P."/>
            <person name="Cantor M.N."/>
            <person name="Hua S.X."/>
            <person name="Woyke T."/>
            <person name="Eisen J."/>
            <person name="Klenk H.-P."/>
        </authorList>
    </citation>
    <scope>NUCLEOTIDE SEQUENCE [LARGE SCALE GENOMIC DNA]</scope>
    <source>
        <strain evidence="4">DSM 13965</strain>
    </source>
</reference>
<evidence type="ECO:0000259" key="3">
    <source>
        <dbReference type="PROSITE" id="PS51855"/>
    </source>
</evidence>
<dbReference type="RefSeq" id="WP_006903781.1">
    <property type="nucleotide sequence ID" value="NZ_JH976535.1"/>
</dbReference>
<dbReference type="InterPro" id="IPR011607">
    <property type="entry name" value="MGS-like_dom"/>
</dbReference>
<dbReference type="eggNOG" id="COG1803">
    <property type="taxonomic scope" value="Bacteria"/>
</dbReference>
<dbReference type="OrthoDB" id="9787147at2"/>
<feature type="active site" description="Proton donor/acceptor" evidence="1 2">
    <location>
        <position position="60"/>
    </location>
</feature>
<dbReference type="SUPFAM" id="SSF52335">
    <property type="entry name" value="Methylglyoxal synthase-like"/>
    <property type="match status" value="1"/>
</dbReference>
<feature type="binding site" evidence="1">
    <location>
        <begin position="54"/>
        <end position="55"/>
    </location>
    <ligand>
        <name>substrate</name>
    </ligand>
</feature>
<dbReference type="STRING" id="867903.ThesuDRAFT_01509"/>
<dbReference type="InterPro" id="IPR036914">
    <property type="entry name" value="MGS-like_dom_sf"/>
</dbReference>
<feature type="binding site" evidence="1">
    <location>
        <begin position="34"/>
        <end position="37"/>
    </location>
    <ligand>
        <name>substrate</name>
    </ligand>
</feature>
<comment type="catalytic activity">
    <reaction evidence="1">
        <text>dihydroxyacetone phosphate = methylglyoxal + phosphate</text>
        <dbReference type="Rhea" id="RHEA:17937"/>
        <dbReference type="ChEBI" id="CHEBI:17158"/>
        <dbReference type="ChEBI" id="CHEBI:43474"/>
        <dbReference type="ChEBI" id="CHEBI:57642"/>
        <dbReference type="EC" id="4.2.3.3"/>
    </reaction>
</comment>
<evidence type="ECO:0000256" key="1">
    <source>
        <dbReference type="HAMAP-Rule" id="MF_00549"/>
    </source>
</evidence>
<dbReference type="EC" id="4.2.3.3" evidence="1"/>
<dbReference type="GO" id="GO:0005829">
    <property type="term" value="C:cytosol"/>
    <property type="evidence" value="ECO:0007669"/>
    <property type="project" value="TreeGrafter"/>
</dbReference>
<dbReference type="Pfam" id="PF02142">
    <property type="entry name" value="MGS"/>
    <property type="match status" value="1"/>
</dbReference>
<comment type="caution">
    <text evidence="4">The sequence shown here is derived from an EMBL/GenBank/DDBJ whole genome shotgun (WGS) entry which is preliminary data.</text>
</comment>
<dbReference type="PANTHER" id="PTHR30492">
    <property type="entry name" value="METHYLGLYOXAL SYNTHASE"/>
    <property type="match status" value="1"/>
</dbReference>
<evidence type="ECO:0000313" key="5">
    <source>
        <dbReference type="Proteomes" id="UP000005710"/>
    </source>
</evidence>
<comment type="similarity">
    <text evidence="1">Belongs to the methylglyoxal synthase family.</text>
</comment>
<dbReference type="NCBIfam" id="NF003559">
    <property type="entry name" value="PRK05234.1"/>
    <property type="match status" value="1"/>
</dbReference>
<dbReference type="Proteomes" id="UP000005710">
    <property type="component" value="Unassembled WGS sequence"/>
</dbReference>
<dbReference type="InterPro" id="IPR004363">
    <property type="entry name" value="Methylgl_synth"/>
</dbReference>
<keyword evidence="5" id="KW-1185">Reference proteome</keyword>
<dbReference type="HAMAP" id="MF_00549">
    <property type="entry name" value="Methylglyoxal_synth"/>
    <property type="match status" value="1"/>
</dbReference>
<dbReference type="PROSITE" id="PS51855">
    <property type="entry name" value="MGS"/>
    <property type="match status" value="1"/>
</dbReference>
<dbReference type="GO" id="GO:0008929">
    <property type="term" value="F:methylglyoxal synthase activity"/>
    <property type="evidence" value="ECO:0007669"/>
    <property type="project" value="UniProtKB-UniRule"/>
</dbReference>
<dbReference type="AlphaFoldDB" id="K6P3X3"/>
<sequence length="141" mass="14916">MRVALIAHDKKKPDLLRFVQRYREVLARHQLVATGTTGRMVAEATGLPVHCYLSGPLGGDQQIGSEIAAGRIDVVFFLRDPLTAHPHEPDVSALLRLCDVHNLPIATNLGTAEAVMAHLARLDADAAGASGDGTGVPPVQG</sequence>
<name>K6P3X3_9FIRM</name>
<feature type="binding site" evidence="1">
    <location>
        <position position="12"/>
    </location>
    <ligand>
        <name>substrate</name>
    </ligand>
</feature>
<evidence type="ECO:0000313" key="4">
    <source>
        <dbReference type="EMBL" id="EKP95750.1"/>
    </source>
</evidence>
<dbReference type="PIRSF" id="PIRSF006614">
    <property type="entry name" value="Methylglyox_syn"/>
    <property type="match status" value="1"/>
</dbReference>
<dbReference type="PROSITE" id="PS01335">
    <property type="entry name" value="METHYLGLYOXAL_SYNTH"/>
    <property type="match status" value="1"/>
</dbReference>
<reference evidence="4" key="1">
    <citation type="submission" date="2010-10" db="EMBL/GenBank/DDBJ databases">
        <authorList>
            <consortium name="US DOE Joint Genome Institute (JGI-PGF)"/>
            <person name="Lucas S."/>
            <person name="Copeland A."/>
            <person name="Lapidus A."/>
            <person name="Bruce D."/>
            <person name="Goodwin L."/>
            <person name="Pitluck S."/>
            <person name="Kyrpides N."/>
            <person name="Mavromatis K."/>
            <person name="Detter J.C."/>
            <person name="Han C."/>
            <person name="Land M."/>
            <person name="Hauser L."/>
            <person name="Markowitz V."/>
            <person name="Cheng J.-F."/>
            <person name="Hugenholtz P."/>
            <person name="Woyke T."/>
            <person name="Wu D."/>
            <person name="Pukall R."/>
            <person name="Wahrenburg C."/>
            <person name="Brambilla E."/>
            <person name="Klenk H.-P."/>
            <person name="Eisen J.A."/>
        </authorList>
    </citation>
    <scope>NUCLEOTIDE SEQUENCE [LARGE SCALE GENOMIC DNA]</scope>
    <source>
        <strain evidence="4">DSM 13965</strain>
    </source>
</reference>
<dbReference type="CDD" id="cd01422">
    <property type="entry name" value="MGS"/>
    <property type="match status" value="1"/>
</dbReference>
<protein>
    <recommendedName>
        <fullName evidence="1">Methylglyoxal synthase</fullName>
        <shortName evidence="1">MGS</shortName>
        <ecNumber evidence="1">4.2.3.3</ecNumber>
    </recommendedName>
</protein>
<dbReference type="InterPro" id="IPR018148">
    <property type="entry name" value="Methylglyoxal_synth_AS"/>
</dbReference>
<dbReference type="EMBL" id="AENY02000002">
    <property type="protein sequence ID" value="EKP95750.1"/>
    <property type="molecule type" value="Genomic_DNA"/>
</dbReference>
<organism evidence="4 5">
    <name type="scientific">Thermaerobacter subterraneus DSM 13965</name>
    <dbReference type="NCBI Taxonomy" id="867903"/>
    <lineage>
        <taxon>Bacteria</taxon>
        <taxon>Bacillati</taxon>
        <taxon>Bacillota</taxon>
        <taxon>Clostridia</taxon>
        <taxon>Eubacteriales</taxon>
        <taxon>Clostridiales Family XVII. Incertae Sedis</taxon>
        <taxon>Thermaerobacter</taxon>
    </lineage>
</organism>
<comment type="function">
    <text evidence="1">Catalyzes the formation of methylglyoxal from dihydroxyacetone phosphate.</text>
</comment>
<dbReference type="NCBIfam" id="TIGR00160">
    <property type="entry name" value="MGSA"/>
    <property type="match status" value="1"/>
</dbReference>
<dbReference type="HOGENOM" id="CLU_120420_1_0_9"/>
<accession>K6P3X3</accession>